<evidence type="ECO:0000256" key="1">
    <source>
        <dbReference type="ARBA" id="ARBA00001946"/>
    </source>
</evidence>
<dbReference type="Proteomes" id="UP001519288">
    <property type="component" value="Unassembled WGS sequence"/>
</dbReference>
<organism evidence="4 5">
    <name type="scientific">Paenibacillus shirakamiensis</name>
    <dbReference type="NCBI Taxonomy" id="1265935"/>
    <lineage>
        <taxon>Bacteria</taxon>
        <taxon>Bacillati</taxon>
        <taxon>Bacillota</taxon>
        <taxon>Bacilli</taxon>
        <taxon>Bacillales</taxon>
        <taxon>Paenibacillaceae</taxon>
        <taxon>Paenibacillus</taxon>
    </lineage>
</organism>
<comment type="caution">
    <text evidence="4">The sequence shown here is derived from an EMBL/GenBank/DDBJ whole genome shotgun (WGS) entry which is preliminary data.</text>
</comment>
<dbReference type="Gene3D" id="3.90.79.10">
    <property type="entry name" value="Nucleoside Triphosphate Pyrophosphohydrolase"/>
    <property type="match status" value="1"/>
</dbReference>
<keyword evidence="2" id="KW-0378">Hydrolase</keyword>
<dbReference type="PROSITE" id="PS51462">
    <property type="entry name" value="NUDIX"/>
    <property type="match status" value="1"/>
</dbReference>
<evidence type="ECO:0000313" key="4">
    <source>
        <dbReference type="EMBL" id="MBP1999888.1"/>
    </source>
</evidence>
<keyword evidence="5" id="KW-1185">Reference proteome</keyword>
<dbReference type="PANTHER" id="PTHR43046:SF14">
    <property type="entry name" value="MUTT_NUDIX FAMILY PROTEIN"/>
    <property type="match status" value="1"/>
</dbReference>
<dbReference type="EMBL" id="JAGGLD010000001">
    <property type="protein sequence ID" value="MBP1999888.1"/>
    <property type="molecule type" value="Genomic_DNA"/>
</dbReference>
<dbReference type="RefSeq" id="WP_209859519.1">
    <property type="nucleotide sequence ID" value="NZ_JAGGLD010000001.1"/>
</dbReference>
<dbReference type="InterPro" id="IPR000086">
    <property type="entry name" value="NUDIX_hydrolase_dom"/>
</dbReference>
<reference evidence="4 5" key="1">
    <citation type="submission" date="2021-03" db="EMBL/GenBank/DDBJ databases">
        <title>Genomic Encyclopedia of Type Strains, Phase IV (KMG-IV): sequencing the most valuable type-strain genomes for metagenomic binning, comparative biology and taxonomic classification.</title>
        <authorList>
            <person name="Goeker M."/>
        </authorList>
    </citation>
    <scope>NUCLEOTIDE SEQUENCE [LARGE SCALE GENOMIC DNA]</scope>
    <source>
        <strain evidence="4 5">DSM 26806</strain>
    </source>
</reference>
<feature type="domain" description="Nudix hydrolase" evidence="3">
    <location>
        <begin position="1"/>
        <end position="128"/>
    </location>
</feature>
<evidence type="ECO:0000259" key="3">
    <source>
        <dbReference type="PROSITE" id="PS51462"/>
    </source>
</evidence>
<name>A0ABS4JDW7_9BACL</name>
<protein>
    <submittedName>
        <fullName evidence="4">8-oxo-dGTP pyrophosphatase MutT (NUDIX family)</fullName>
    </submittedName>
</protein>
<gene>
    <name evidence="4" type="ORF">J2Z69_000907</name>
</gene>
<dbReference type="CDD" id="cd04690">
    <property type="entry name" value="NUDIX_Hydrolase"/>
    <property type="match status" value="1"/>
</dbReference>
<evidence type="ECO:0000313" key="5">
    <source>
        <dbReference type="Proteomes" id="UP001519288"/>
    </source>
</evidence>
<evidence type="ECO:0000256" key="2">
    <source>
        <dbReference type="ARBA" id="ARBA00022801"/>
    </source>
</evidence>
<proteinExistence type="predicted"/>
<dbReference type="InterPro" id="IPR015797">
    <property type="entry name" value="NUDIX_hydrolase-like_dom_sf"/>
</dbReference>
<comment type="cofactor">
    <cofactor evidence="1">
        <name>Mg(2+)</name>
        <dbReference type="ChEBI" id="CHEBI:18420"/>
    </cofactor>
</comment>
<accession>A0ABS4JDW7</accession>
<dbReference type="Pfam" id="PF00293">
    <property type="entry name" value="NUDIX"/>
    <property type="match status" value="1"/>
</dbReference>
<dbReference type="SUPFAM" id="SSF55811">
    <property type="entry name" value="Nudix"/>
    <property type="match status" value="1"/>
</dbReference>
<dbReference type="PANTHER" id="PTHR43046">
    <property type="entry name" value="GDP-MANNOSE MANNOSYL HYDROLASE"/>
    <property type="match status" value="1"/>
</dbReference>
<sequence>MAHIIDKIAWIHLENHKVLVARSKDKETFYLPGGKREVGEHDMDTLVREIEEELSVHIQPESAAMLGIFEAKADGKSVDVKVNMTCYTADYTGDLAPASEIEEIQYFSYEDRHRVSAVSQHIFDELRKRGWLQ</sequence>